<dbReference type="EMBL" id="FOIW01000003">
    <property type="protein sequence ID" value="SEW21614.1"/>
    <property type="molecule type" value="Genomic_DNA"/>
</dbReference>
<keyword evidence="1" id="KW-1133">Transmembrane helix</keyword>
<reference evidence="3" key="1">
    <citation type="submission" date="2016-10" db="EMBL/GenBank/DDBJ databases">
        <authorList>
            <person name="Varghese N."/>
            <person name="Submissions S."/>
        </authorList>
    </citation>
    <scope>NUCLEOTIDE SEQUENCE [LARGE SCALE GENOMIC DNA]</scope>
    <source>
        <strain evidence="3">OGL-20</strain>
    </source>
</reference>
<feature type="transmembrane region" description="Helical" evidence="1">
    <location>
        <begin position="112"/>
        <end position="136"/>
    </location>
</feature>
<evidence type="ECO:0000256" key="1">
    <source>
        <dbReference type="SAM" id="Phobius"/>
    </source>
</evidence>
<sequence>MRMSSREIALIGMMLGLSLMLEVIPVEMPTVWGMKIDLVAVPIIMAYLLTGFAGGIIAVFLLFVGLGLISSASWLGSMMKATATFSVLIGLEVSRRFTRFDFENASGRRTMAFAVLAFLIGIAVRVPLMVALNYYVALEIWLGVPQEKVVETVEAWTGVPFWVAIGLPNVIQSAIDVFVGLAATIPVLRRVPYLLE</sequence>
<feature type="transmembrane region" description="Helical" evidence="1">
    <location>
        <begin position="72"/>
        <end position="91"/>
    </location>
</feature>
<keyword evidence="1" id="KW-0472">Membrane</keyword>
<accession>A0A1I0Q4B1</accession>
<feature type="transmembrane region" description="Helical" evidence="1">
    <location>
        <begin position="38"/>
        <end position="66"/>
    </location>
</feature>
<evidence type="ECO:0000313" key="2">
    <source>
        <dbReference type="EMBL" id="SEW21614.1"/>
    </source>
</evidence>
<dbReference type="AlphaFoldDB" id="A0A1I0Q4B1"/>
<dbReference type="OrthoDB" id="85595at2157"/>
<dbReference type="RefSeq" id="WP_082431953.1">
    <property type="nucleotide sequence ID" value="NZ_CP015105.1"/>
</dbReference>
<dbReference type="GeneID" id="33334827"/>
<feature type="transmembrane region" description="Helical" evidence="1">
    <location>
        <begin position="6"/>
        <end position="26"/>
    </location>
</feature>
<dbReference type="Proteomes" id="UP000182125">
    <property type="component" value="Unassembled WGS sequence"/>
</dbReference>
<gene>
    <name evidence="2" type="ORF">SAMN05216170_2169</name>
</gene>
<evidence type="ECO:0000313" key="3">
    <source>
        <dbReference type="Proteomes" id="UP000182125"/>
    </source>
</evidence>
<name>A0A1I0Q4B1_9EURY</name>
<dbReference type="Gene3D" id="1.10.1760.20">
    <property type="match status" value="1"/>
</dbReference>
<organism evidence="2 3">
    <name type="scientific">Thermococcus thioreducens</name>
    <dbReference type="NCBI Taxonomy" id="277988"/>
    <lineage>
        <taxon>Archaea</taxon>
        <taxon>Methanobacteriati</taxon>
        <taxon>Methanobacteriota</taxon>
        <taxon>Thermococci</taxon>
        <taxon>Thermococcales</taxon>
        <taxon>Thermococcaceae</taxon>
        <taxon>Thermococcus</taxon>
    </lineage>
</organism>
<keyword evidence="1" id="KW-0812">Transmembrane</keyword>
<proteinExistence type="predicted"/>
<protein>
    <submittedName>
        <fullName evidence="2">Riboflavin transporter FmnP</fullName>
    </submittedName>
</protein>